<dbReference type="InterPro" id="IPR006140">
    <property type="entry name" value="D-isomer_DH_NAD-bd"/>
</dbReference>
<keyword evidence="2" id="KW-0560">Oxidoreductase</keyword>
<gene>
    <name evidence="5" type="ORF">GCM10009682_01130</name>
</gene>
<evidence type="ECO:0000256" key="2">
    <source>
        <dbReference type="ARBA" id="ARBA00023002"/>
    </source>
</evidence>
<feature type="domain" description="D-isomer specific 2-hydroxyacid dehydrogenase NAD-binding" evidence="4">
    <location>
        <begin position="125"/>
        <end position="310"/>
    </location>
</feature>
<protein>
    <submittedName>
        <fullName evidence="5">2-hydroxyacid dehydrogenase family protein</fullName>
    </submittedName>
</protein>
<dbReference type="RefSeq" id="WP_344125379.1">
    <property type="nucleotide sequence ID" value="NZ_BAAALT010000003.1"/>
</dbReference>
<evidence type="ECO:0000259" key="4">
    <source>
        <dbReference type="Pfam" id="PF02826"/>
    </source>
</evidence>
<reference evidence="5 6" key="1">
    <citation type="journal article" date="2019" name="Int. J. Syst. Evol. Microbiol.">
        <title>The Global Catalogue of Microorganisms (GCM) 10K type strain sequencing project: providing services to taxonomists for standard genome sequencing and annotation.</title>
        <authorList>
            <consortium name="The Broad Institute Genomics Platform"/>
            <consortium name="The Broad Institute Genome Sequencing Center for Infectious Disease"/>
            <person name="Wu L."/>
            <person name="Ma J."/>
        </authorList>
    </citation>
    <scope>NUCLEOTIDE SEQUENCE [LARGE SCALE GENOMIC DNA]</scope>
    <source>
        <strain evidence="5 6">JCM 13250</strain>
    </source>
</reference>
<proteinExistence type="inferred from homology"/>
<evidence type="ECO:0000256" key="3">
    <source>
        <dbReference type="ARBA" id="ARBA00023027"/>
    </source>
</evidence>
<dbReference type="EMBL" id="BAAALT010000003">
    <property type="protein sequence ID" value="GAA1782832.1"/>
    <property type="molecule type" value="Genomic_DNA"/>
</dbReference>
<dbReference type="PROSITE" id="PS00671">
    <property type="entry name" value="D_2_HYDROXYACID_DH_3"/>
    <property type="match status" value="1"/>
</dbReference>
<dbReference type="Proteomes" id="UP001500218">
    <property type="component" value="Unassembled WGS sequence"/>
</dbReference>
<dbReference type="PANTHER" id="PTHR42789:SF1">
    <property type="entry name" value="D-ISOMER SPECIFIC 2-HYDROXYACID DEHYDROGENASE FAMILY PROTEIN (AFU_ORTHOLOGUE AFUA_6G10090)"/>
    <property type="match status" value="1"/>
</dbReference>
<evidence type="ECO:0000313" key="6">
    <source>
        <dbReference type="Proteomes" id="UP001500218"/>
    </source>
</evidence>
<dbReference type="InterPro" id="IPR050857">
    <property type="entry name" value="D-2-hydroxyacid_DH"/>
</dbReference>
<dbReference type="PANTHER" id="PTHR42789">
    <property type="entry name" value="D-ISOMER SPECIFIC 2-HYDROXYACID DEHYDROGENASE FAMILY PROTEIN (AFU_ORTHOLOGUE AFUA_6G10090)"/>
    <property type="match status" value="1"/>
</dbReference>
<dbReference type="SUPFAM" id="SSF52283">
    <property type="entry name" value="Formate/glycerate dehydrogenase catalytic domain-like"/>
    <property type="match status" value="1"/>
</dbReference>
<dbReference type="Pfam" id="PF02826">
    <property type="entry name" value="2-Hacid_dh_C"/>
    <property type="match status" value="1"/>
</dbReference>
<name>A0ABN2LC31_9ACTN</name>
<accession>A0ABN2LC31</accession>
<evidence type="ECO:0000313" key="5">
    <source>
        <dbReference type="EMBL" id="GAA1782832.1"/>
    </source>
</evidence>
<comment type="similarity">
    <text evidence="1">Belongs to the D-isomer specific 2-hydroxyacid dehydrogenase family.</text>
</comment>
<dbReference type="SUPFAM" id="SSF51735">
    <property type="entry name" value="NAD(P)-binding Rossmann-fold domains"/>
    <property type="match status" value="1"/>
</dbReference>
<sequence>MVPKIFVSQPVPDVALNRLREYGEVEVFPWAHREVSIGELESAARRSDYIFCMHSTPISESMVAANPELRGYGLAAARPELHAVDACEKAGIKLLIADRPAPPADGGWSLNGYGLNPRATADLMVALILNLAYRVVEADRYCRRNGFFQEMTMDLMGQGCTGKTVALYGLGRVARQAVRKLRALDMTVLYTKRTALSEAEEAELGVEWVGDPDELIARGDYVCMLANFEDRNLRLMGEREFALMKPTAYFINVGRGRLVDEDAMIRALRDGVIAGAGLDVYWHEPPVVHDPYIPLALRAMDNVVLTPHNGGATHDSRGAQTLAIANAIVADIVATRKV</sequence>
<keyword evidence="6" id="KW-1185">Reference proteome</keyword>
<organism evidence="5 6">
    <name type="scientific">Luedemannella flava</name>
    <dbReference type="NCBI Taxonomy" id="349316"/>
    <lineage>
        <taxon>Bacteria</taxon>
        <taxon>Bacillati</taxon>
        <taxon>Actinomycetota</taxon>
        <taxon>Actinomycetes</taxon>
        <taxon>Micromonosporales</taxon>
        <taxon>Micromonosporaceae</taxon>
        <taxon>Luedemannella</taxon>
    </lineage>
</organism>
<keyword evidence="3" id="KW-0520">NAD</keyword>
<dbReference type="Gene3D" id="3.40.50.720">
    <property type="entry name" value="NAD(P)-binding Rossmann-like Domain"/>
    <property type="match status" value="2"/>
</dbReference>
<evidence type="ECO:0000256" key="1">
    <source>
        <dbReference type="ARBA" id="ARBA00005854"/>
    </source>
</evidence>
<comment type="caution">
    <text evidence="5">The sequence shown here is derived from an EMBL/GenBank/DDBJ whole genome shotgun (WGS) entry which is preliminary data.</text>
</comment>
<dbReference type="InterPro" id="IPR036291">
    <property type="entry name" value="NAD(P)-bd_dom_sf"/>
</dbReference>
<dbReference type="InterPro" id="IPR029753">
    <property type="entry name" value="D-isomer_DH_CS"/>
</dbReference>